<reference evidence="4" key="1">
    <citation type="submission" date="2016-10" db="EMBL/GenBank/DDBJ databases">
        <authorList>
            <person name="Varghese N."/>
            <person name="Submissions S."/>
        </authorList>
    </citation>
    <scope>NUCLEOTIDE SEQUENCE [LARGE SCALE GENOMIC DNA]</scope>
    <source>
        <strain evidence="4">DSM 22329</strain>
    </source>
</reference>
<name>A0A1H0QQE8_9MICO</name>
<evidence type="ECO:0000313" key="3">
    <source>
        <dbReference type="EMBL" id="SDP19573.1"/>
    </source>
</evidence>
<dbReference type="Pfam" id="PF12277">
    <property type="entry name" value="DUF3618"/>
    <property type="match status" value="1"/>
</dbReference>
<keyword evidence="2" id="KW-0812">Transmembrane</keyword>
<feature type="transmembrane region" description="Helical" evidence="2">
    <location>
        <begin position="75"/>
        <end position="91"/>
    </location>
</feature>
<feature type="compositionally biased region" description="Basic and acidic residues" evidence="1">
    <location>
        <begin position="47"/>
        <end position="66"/>
    </location>
</feature>
<sequence>MSDTQNGKVSSGDSRSVAQIEADIAAARDRLAGTVDELHTRTAPQEIARRQVESARAKFTEATRTESGDLRTERIAALAAAAVALIGIGAIRRRR</sequence>
<evidence type="ECO:0008006" key="5">
    <source>
        <dbReference type="Google" id="ProtNLM"/>
    </source>
</evidence>
<proteinExistence type="predicted"/>
<protein>
    <recommendedName>
        <fullName evidence="5">DUF3618 domain-containing protein</fullName>
    </recommendedName>
</protein>
<dbReference type="EMBL" id="LT629711">
    <property type="protein sequence ID" value="SDP19573.1"/>
    <property type="molecule type" value="Genomic_DNA"/>
</dbReference>
<gene>
    <name evidence="3" type="ORF">SAMN04489867_1697</name>
</gene>
<keyword evidence="2" id="KW-1133">Transmembrane helix</keyword>
<accession>A0A1H0QQE8</accession>
<dbReference type="OrthoDB" id="5149496at2"/>
<evidence type="ECO:0000313" key="4">
    <source>
        <dbReference type="Proteomes" id="UP000199077"/>
    </source>
</evidence>
<dbReference type="AlphaFoldDB" id="A0A1H0QQE8"/>
<dbReference type="RefSeq" id="WP_091784006.1">
    <property type="nucleotide sequence ID" value="NZ_LT629711.1"/>
</dbReference>
<dbReference type="InterPro" id="IPR022062">
    <property type="entry name" value="DUF3618"/>
</dbReference>
<dbReference type="STRING" id="443156.SAMN04489867_1697"/>
<keyword evidence="4" id="KW-1185">Reference proteome</keyword>
<keyword evidence="2" id="KW-0472">Membrane</keyword>
<evidence type="ECO:0000256" key="2">
    <source>
        <dbReference type="SAM" id="Phobius"/>
    </source>
</evidence>
<evidence type="ECO:0000256" key="1">
    <source>
        <dbReference type="SAM" id="MobiDB-lite"/>
    </source>
</evidence>
<organism evidence="3 4">
    <name type="scientific">Pedococcus dokdonensis</name>
    <dbReference type="NCBI Taxonomy" id="443156"/>
    <lineage>
        <taxon>Bacteria</taxon>
        <taxon>Bacillati</taxon>
        <taxon>Actinomycetota</taxon>
        <taxon>Actinomycetes</taxon>
        <taxon>Micrococcales</taxon>
        <taxon>Intrasporangiaceae</taxon>
        <taxon>Pedococcus</taxon>
    </lineage>
</organism>
<feature type="region of interest" description="Disordered" evidence="1">
    <location>
        <begin position="35"/>
        <end position="66"/>
    </location>
</feature>
<dbReference type="Proteomes" id="UP000199077">
    <property type="component" value="Chromosome I"/>
</dbReference>